<proteinExistence type="inferred from homology"/>
<sequence>MESASRPVIFLTGTTGFLGKVVLEELIRTSNEYDLGRVVVLIRATPHLNAQERFLKQVVPSPCFGSLPSEWTQYIQVVQGDLSQEYCGIEPEMWQEICPQITHIINCAASVAFDLPLQQAAKANISSIFNLLHLARSCSNLHSMVHTSTSYVAPYCKNRIVPRLPPLPYPAEEIYKDMLANRANESLLLEQTGYPNTYTLTKCVAEHILMAQKDTLSVVIVRPSIISCAWRYPMPGWIDSKAAVAGYVALLGAGYLRVIVANMETPLDVVPVDVVAHDVIKQAGLVALPSPNWSFSSSRETLALKADCGIIHSVVGTDKAIPNHLLASKALSYFKDIGVFQARRRPCKLRFFERKNLGFHFHDITSHRLPLYISSLYFDLTKDMRMAKKSRSLSAALKKINQIFPYYTRRTFDFEPSMPSTILYPRGGDELIVDQREFTPENYTEVICKGVKEYILKM</sequence>
<evidence type="ECO:0000313" key="4">
    <source>
        <dbReference type="Proteomes" id="UP000288859"/>
    </source>
</evidence>
<dbReference type="EMBL" id="NAJM01000006">
    <property type="protein sequence ID" value="RVX73902.1"/>
    <property type="molecule type" value="Genomic_DNA"/>
</dbReference>
<organism evidence="3 4">
    <name type="scientific">Exophiala mesophila</name>
    <name type="common">Black yeast-like fungus</name>
    <dbReference type="NCBI Taxonomy" id="212818"/>
    <lineage>
        <taxon>Eukaryota</taxon>
        <taxon>Fungi</taxon>
        <taxon>Dikarya</taxon>
        <taxon>Ascomycota</taxon>
        <taxon>Pezizomycotina</taxon>
        <taxon>Eurotiomycetes</taxon>
        <taxon>Chaetothyriomycetidae</taxon>
        <taxon>Chaetothyriales</taxon>
        <taxon>Herpotrichiellaceae</taxon>
        <taxon>Exophiala</taxon>
    </lineage>
</organism>
<keyword evidence="1" id="KW-0444">Lipid biosynthesis</keyword>
<keyword evidence="1" id="KW-0521">NADP</keyword>
<dbReference type="SUPFAM" id="SSF51735">
    <property type="entry name" value="NAD(P)-binding Rossmann-fold domains"/>
    <property type="match status" value="1"/>
</dbReference>
<dbReference type="OrthoDB" id="4160422at2759"/>
<accession>A0A438NDM6</accession>
<feature type="domain" description="Thioester reductase (TE)" evidence="2">
    <location>
        <begin position="11"/>
        <end position="277"/>
    </location>
</feature>
<dbReference type="EC" id="1.2.1.84" evidence="1"/>
<name>A0A438NDM6_EXOME</name>
<keyword evidence="1" id="KW-0560">Oxidoreductase</keyword>
<comment type="catalytic activity">
    <reaction evidence="1">
        <text>a long-chain fatty acyl-CoA + 2 NADPH + 2 H(+) = a long-chain primary fatty alcohol + 2 NADP(+) + CoA</text>
        <dbReference type="Rhea" id="RHEA:52716"/>
        <dbReference type="ChEBI" id="CHEBI:15378"/>
        <dbReference type="ChEBI" id="CHEBI:57287"/>
        <dbReference type="ChEBI" id="CHEBI:57783"/>
        <dbReference type="ChEBI" id="CHEBI:58349"/>
        <dbReference type="ChEBI" id="CHEBI:77396"/>
        <dbReference type="ChEBI" id="CHEBI:83139"/>
        <dbReference type="EC" id="1.2.1.84"/>
    </reaction>
</comment>
<dbReference type="GO" id="GO:0080019">
    <property type="term" value="F:alcohol-forming very long-chain fatty acyl-CoA reductase activity"/>
    <property type="evidence" value="ECO:0007669"/>
    <property type="project" value="InterPro"/>
</dbReference>
<evidence type="ECO:0000256" key="1">
    <source>
        <dbReference type="RuleBase" id="RU363097"/>
    </source>
</evidence>
<protein>
    <recommendedName>
        <fullName evidence="1">Fatty acyl-CoA reductase</fullName>
        <ecNumber evidence="1">1.2.1.84</ecNumber>
    </recommendedName>
</protein>
<comment type="function">
    <text evidence="1">Catalyzes the reduction of fatty acyl-CoA to fatty alcohols.</text>
</comment>
<dbReference type="PANTHER" id="PTHR11011:SF45">
    <property type="entry name" value="FATTY ACYL-COA REDUCTASE CG8306-RELATED"/>
    <property type="match status" value="1"/>
</dbReference>
<evidence type="ECO:0000259" key="2">
    <source>
        <dbReference type="Pfam" id="PF07993"/>
    </source>
</evidence>
<evidence type="ECO:0000313" key="3">
    <source>
        <dbReference type="EMBL" id="RVX73902.1"/>
    </source>
</evidence>
<reference evidence="3 4" key="1">
    <citation type="submission" date="2017-03" db="EMBL/GenBank/DDBJ databases">
        <title>Genomes of endolithic fungi from Antarctica.</title>
        <authorList>
            <person name="Coleine C."/>
            <person name="Masonjones S."/>
            <person name="Stajich J.E."/>
        </authorList>
    </citation>
    <scope>NUCLEOTIDE SEQUENCE [LARGE SCALE GENOMIC DNA]</scope>
    <source>
        <strain evidence="3 4">CCFEE 6314</strain>
    </source>
</reference>
<comment type="similarity">
    <text evidence="1">Belongs to the fatty acyl-CoA reductase family.</text>
</comment>
<dbReference type="Gene3D" id="3.40.50.720">
    <property type="entry name" value="NAD(P)-binding Rossmann-like Domain"/>
    <property type="match status" value="1"/>
</dbReference>
<dbReference type="InterPro" id="IPR026055">
    <property type="entry name" value="FAR"/>
</dbReference>
<dbReference type="Proteomes" id="UP000288859">
    <property type="component" value="Unassembled WGS sequence"/>
</dbReference>
<dbReference type="PANTHER" id="PTHR11011">
    <property type="entry name" value="MALE STERILITY PROTEIN 2-RELATED"/>
    <property type="match status" value="1"/>
</dbReference>
<dbReference type="GO" id="GO:0035336">
    <property type="term" value="P:long-chain fatty-acyl-CoA metabolic process"/>
    <property type="evidence" value="ECO:0007669"/>
    <property type="project" value="TreeGrafter"/>
</dbReference>
<keyword evidence="1" id="KW-0443">Lipid metabolism</keyword>
<dbReference type="InterPro" id="IPR013120">
    <property type="entry name" value="FAR_NAD-bd"/>
</dbReference>
<dbReference type="InterPro" id="IPR036291">
    <property type="entry name" value="NAD(P)-bd_dom_sf"/>
</dbReference>
<comment type="caution">
    <text evidence="3">The sequence shown here is derived from an EMBL/GenBank/DDBJ whole genome shotgun (WGS) entry which is preliminary data.</text>
</comment>
<dbReference type="Pfam" id="PF07993">
    <property type="entry name" value="NAD_binding_4"/>
    <property type="match status" value="1"/>
</dbReference>
<gene>
    <name evidence="3" type="ORF">B0A52_02792</name>
</gene>
<dbReference type="GO" id="GO:0102965">
    <property type="term" value="F:alcohol-forming long-chain fatty acyl-CoA reductase activity"/>
    <property type="evidence" value="ECO:0007669"/>
    <property type="project" value="UniProtKB-EC"/>
</dbReference>
<dbReference type="AlphaFoldDB" id="A0A438NDM6"/>